<gene>
    <name evidence="2" type="ORF">KDY119_00552</name>
</gene>
<proteinExistence type="predicted"/>
<dbReference type="AlphaFoldDB" id="A0A5P9Q6N1"/>
<keyword evidence="3" id="KW-1185">Reference proteome</keyword>
<name>A0A5P9Q6N1_9MICO</name>
<dbReference type="OrthoDB" id="5188731at2"/>
<accession>A0A5P9Q6N1</accession>
<dbReference type="RefSeq" id="WP_153021904.1">
    <property type="nucleotide sequence ID" value="NZ_BAABIH010000013.1"/>
</dbReference>
<dbReference type="Proteomes" id="UP000326702">
    <property type="component" value="Chromosome"/>
</dbReference>
<organism evidence="2 3">
    <name type="scientific">Luteimicrobium xylanilyticum</name>
    <dbReference type="NCBI Taxonomy" id="1133546"/>
    <lineage>
        <taxon>Bacteria</taxon>
        <taxon>Bacillati</taxon>
        <taxon>Actinomycetota</taxon>
        <taxon>Actinomycetes</taxon>
        <taxon>Micrococcales</taxon>
        <taxon>Luteimicrobium</taxon>
    </lineage>
</organism>
<evidence type="ECO:0000256" key="1">
    <source>
        <dbReference type="SAM" id="MobiDB-lite"/>
    </source>
</evidence>
<dbReference type="KEGG" id="lxl:KDY119_00552"/>
<dbReference type="PROSITE" id="PS51257">
    <property type="entry name" value="PROKAR_LIPOPROTEIN"/>
    <property type="match status" value="1"/>
</dbReference>
<sequence length="179" mass="17363">MRGGWSRSAAGAIGAGVLAGLLGGCSSSPTPSTPPSTPVPSSSLTVPGATPEPTSTLAAGAHWRGLPPSFDDPGTVRAAGVAWTSDDTLLYVVLWGSSTCPPVASPATRSGDASIAVVTDTARYRGKICTADLGPATTVVALPAGVTPGAALSVLVDGHGPARLPAAAEGGAPVWVDAG</sequence>
<feature type="region of interest" description="Disordered" evidence="1">
    <location>
        <begin position="26"/>
        <end position="55"/>
    </location>
</feature>
<protein>
    <submittedName>
        <fullName evidence="2">Uncharacterized protein</fullName>
    </submittedName>
</protein>
<dbReference type="EMBL" id="CP045529">
    <property type="protein sequence ID" value="QFU97058.1"/>
    <property type="molecule type" value="Genomic_DNA"/>
</dbReference>
<evidence type="ECO:0000313" key="2">
    <source>
        <dbReference type="EMBL" id="QFU97058.1"/>
    </source>
</evidence>
<evidence type="ECO:0000313" key="3">
    <source>
        <dbReference type="Proteomes" id="UP000326702"/>
    </source>
</evidence>
<reference evidence="2 3" key="1">
    <citation type="submission" date="2019-10" db="EMBL/GenBank/DDBJ databases">
        <title>Genome sequence of Luteimicrobium xylanilyticum HY-24.</title>
        <authorList>
            <person name="Kim D.Y."/>
            <person name="Park H.-Y."/>
        </authorList>
    </citation>
    <scope>NUCLEOTIDE SEQUENCE [LARGE SCALE GENOMIC DNA]</scope>
    <source>
        <strain evidence="2 3">HY-24</strain>
    </source>
</reference>